<organism evidence="3">
    <name type="scientific">Pelagomonas calceolata</name>
    <dbReference type="NCBI Taxonomy" id="35677"/>
    <lineage>
        <taxon>Eukaryota</taxon>
        <taxon>Sar</taxon>
        <taxon>Stramenopiles</taxon>
        <taxon>Ochrophyta</taxon>
        <taxon>Pelagophyceae</taxon>
        <taxon>Pelagomonadales</taxon>
        <taxon>Pelagomonadaceae</taxon>
        <taxon>Pelagomonas</taxon>
    </lineage>
</organism>
<evidence type="ECO:0000313" key="5">
    <source>
        <dbReference type="Proteomes" id="UP000789595"/>
    </source>
</evidence>
<feature type="signal peptide" evidence="1">
    <location>
        <begin position="1"/>
        <end position="19"/>
    </location>
</feature>
<feature type="domain" description="Calcineurin-like phosphoesterase" evidence="2">
    <location>
        <begin position="24"/>
        <end position="240"/>
    </location>
</feature>
<dbReference type="PANTHER" id="PTHR35769">
    <property type="entry name" value="CALCINEURIN-LIKE METALLO-PHOSPHOESTERASE SUPERFAMILY PROTEIN"/>
    <property type="match status" value="1"/>
</dbReference>
<sequence>MRRIAAAAMAAMLSFRAMAMKPHFRVAVMGDAHGDFLDGECAVLERVAKPDLFLAVGDFANEESTIIKRVAAATKHLSGAAHLILGNHDAWRSSRTGTVSETLRAIRDAVSPDLDVAYRRVEVPSATGVFSVVGARPLSWGGGLAATTKKSWALLKELYGVSTPEESTGVITDALLGAVGPAIVVAHQGPAGLGEEAASICGKDWVQPYSDFGDDDLRDSLASARSVGIPLCAFGHMHAPLRHGGRRRMVCEREGTVYVNAAEVPRHRQSTTGIEYHYTIVDFGPGDRVDRVAGVWLSERDGLVDEEVLWRRE</sequence>
<dbReference type="GO" id="GO:0016787">
    <property type="term" value="F:hydrolase activity"/>
    <property type="evidence" value="ECO:0007669"/>
    <property type="project" value="InterPro"/>
</dbReference>
<dbReference type="Pfam" id="PF00149">
    <property type="entry name" value="Metallophos"/>
    <property type="match status" value="1"/>
</dbReference>
<feature type="chain" id="PRO_5035593933" description="Calcineurin-like phosphoesterase domain-containing protein" evidence="1">
    <location>
        <begin position="20"/>
        <end position="313"/>
    </location>
</feature>
<dbReference type="EMBL" id="HBIW01021762">
    <property type="protein sequence ID" value="CAE0703325.1"/>
    <property type="molecule type" value="Transcribed_RNA"/>
</dbReference>
<dbReference type="AlphaFoldDB" id="A0A7S4A4K3"/>
<keyword evidence="5" id="KW-1185">Reference proteome</keyword>
<dbReference type="InterPro" id="IPR027629">
    <property type="entry name" value="DevT-like"/>
</dbReference>
<evidence type="ECO:0000256" key="1">
    <source>
        <dbReference type="SAM" id="SignalP"/>
    </source>
</evidence>
<accession>A0A7S4A4K3</accession>
<evidence type="ECO:0000313" key="3">
    <source>
        <dbReference type="EMBL" id="CAE0703325.1"/>
    </source>
</evidence>
<dbReference type="EMBL" id="CAKKNE010000001">
    <property type="protein sequence ID" value="CAH0364422.1"/>
    <property type="molecule type" value="Genomic_DNA"/>
</dbReference>
<dbReference type="InterPro" id="IPR004843">
    <property type="entry name" value="Calcineurin-like_PHP"/>
</dbReference>
<evidence type="ECO:0000313" key="4">
    <source>
        <dbReference type="EMBL" id="CAH0364422.1"/>
    </source>
</evidence>
<keyword evidence="1" id="KW-0732">Signal</keyword>
<reference evidence="4" key="2">
    <citation type="submission" date="2021-11" db="EMBL/GenBank/DDBJ databases">
        <authorList>
            <consortium name="Genoscope - CEA"/>
            <person name="William W."/>
        </authorList>
    </citation>
    <scope>NUCLEOTIDE SEQUENCE</scope>
</reference>
<gene>
    <name evidence="3" type="ORF">PCAL00307_LOCUS18772</name>
    <name evidence="4" type="ORF">PECAL_1P07830</name>
</gene>
<dbReference type="Proteomes" id="UP000789595">
    <property type="component" value="Unassembled WGS sequence"/>
</dbReference>
<dbReference type="Gene3D" id="3.60.21.10">
    <property type="match status" value="1"/>
</dbReference>
<dbReference type="SUPFAM" id="SSF56300">
    <property type="entry name" value="Metallo-dependent phosphatases"/>
    <property type="match status" value="1"/>
</dbReference>
<name>A0A7S4A4K3_9STRA</name>
<reference evidence="3" key="1">
    <citation type="submission" date="2021-01" db="EMBL/GenBank/DDBJ databases">
        <authorList>
            <person name="Corre E."/>
            <person name="Pelletier E."/>
            <person name="Niang G."/>
            <person name="Scheremetjew M."/>
            <person name="Finn R."/>
            <person name="Kale V."/>
            <person name="Holt S."/>
            <person name="Cochrane G."/>
            <person name="Meng A."/>
            <person name="Brown T."/>
            <person name="Cohen L."/>
        </authorList>
    </citation>
    <scope>NUCLEOTIDE SEQUENCE</scope>
    <source>
        <strain evidence="3">CCMP1756</strain>
    </source>
</reference>
<proteinExistence type="predicted"/>
<dbReference type="OrthoDB" id="3664at2759"/>
<dbReference type="InterPro" id="IPR029052">
    <property type="entry name" value="Metallo-depent_PP-like"/>
</dbReference>
<evidence type="ECO:0000259" key="2">
    <source>
        <dbReference type="Pfam" id="PF00149"/>
    </source>
</evidence>
<protein>
    <recommendedName>
        <fullName evidence="2">Calcineurin-like phosphoesterase domain-containing protein</fullName>
    </recommendedName>
</protein>
<dbReference type="PANTHER" id="PTHR35769:SF2">
    <property type="entry name" value="CALCINEURIN-LIKE METALLO-PHOSPHOESTERASE SUPERFAMILY PROTEIN"/>
    <property type="match status" value="1"/>
</dbReference>